<evidence type="ECO:0000313" key="6">
    <source>
        <dbReference type="Proteomes" id="UP000251314"/>
    </source>
</evidence>
<name>A0A329RJ05_9STRA</name>
<dbReference type="EMBL" id="RCMV01000539">
    <property type="protein sequence ID" value="KAG3215684.1"/>
    <property type="molecule type" value="Genomic_DNA"/>
</dbReference>
<evidence type="ECO:0000256" key="1">
    <source>
        <dbReference type="SAM" id="MobiDB-lite"/>
    </source>
</evidence>
<dbReference type="PANTHER" id="PTHR46599:SF3">
    <property type="entry name" value="PIGGYBAC TRANSPOSABLE ELEMENT-DERIVED PROTEIN 4"/>
    <property type="match status" value="1"/>
</dbReference>
<keyword evidence="2" id="KW-0812">Transmembrane</keyword>
<dbReference type="Pfam" id="PF13843">
    <property type="entry name" value="DDE_Tnp_1_7"/>
    <property type="match status" value="1"/>
</dbReference>
<dbReference type="VEuPathDB" id="FungiDB:PC110_g19244"/>
<dbReference type="OrthoDB" id="117306at2759"/>
<proteinExistence type="predicted"/>
<accession>A0A329RJ05</accession>
<keyword evidence="2" id="KW-1133">Transmembrane helix</keyword>
<dbReference type="EMBL" id="MJFZ01000902">
    <property type="protein sequence ID" value="RAW24331.1"/>
    <property type="molecule type" value="Genomic_DNA"/>
</dbReference>
<dbReference type="PANTHER" id="PTHR46599">
    <property type="entry name" value="PIGGYBAC TRANSPOSABLE ELEMENT-DERIVED PROTEIN 4"/>
    <property type="match status" value="1"/>
</dbReference>
<sequence length="604" mass="67857">MSKKAIRKKPSKHTTPAMEICSFKGMAPLVQTEERMECAEAASEAKDTTEAKDTAEAKDTPVAQVTAHETEVAEVEEVMADIVTAIAVGGQTNPRKRRRALLQDDGEGGASEAIEEKLVAPTSLPCVVDGDVNMISVGAQHCTSLNSDEDTSEDEEQEDDDEDESGEADLWDGDWDIGALTDEEEDEERADLPESVCLTAARNNKTILAMKHLGWEYDPSYDGLYDGPFGPNDNAMSVAEEPLALLLYSMPPKLWTQIAVESNRYHAQTIPGRARTIRSQQRRNADRVGPVEELSDIQARLANVSDIEPWEVLRVVGLLIARMLMPIRKEIAAHWSTKQTREPLQPLHVDAKHQFFHIMGFLHVSNNKSPQADIDHAWKIRPVVDVLQRIFTRGYCAPPVISFDEATLPSRSRYNPTRQFNKDKPHKWGTKVFVAACTKTAYYMRFVTSNSLVLVAVIFLVEVHMLTIKVYCGAKQNLRTPVPKDNNTREAAVIRNMNALSPASSTSPWRLVITDRSYTSGKLALELLHRQMYLTGTIQTDRTGYAKDIVTKKEERTVNRKRVQFPLKERSNSRRTSGFRTLQRQCGWIEILCIYFQAEAVASW</sequence>
<keyword evidence="2" id="KW-0472">Membrane</keyword>
<evidence type="ECO:0000313" key="4">
    <source>
        <dbReference type="EMBL" id="KAG3215684.1"/>
    </source>
</evidence>
<feature type="region of interest" description="Disordered" evidence="1">
    <location>
        <begin position="41"/>
        <end position="65"/>
    </location>
</feature>
<feature type="compositionally biased region" description="Basic and acidic residues" evidence="1">
    <location>
        <begin position="41"/>
        <end position="59"/>
    </location>
</feature>
<reference evidence="5 6" key="1">
    <citation type="submission" date="2018-01" db="EMBL/GenBank/DDBJ databases">
        <title>Draft genome of the strawberry crown rot pathogen Phytophthora cactorum.</title>
        <authorList>
            <person name="Armitage A.D."/>
            <person name="Lysoe E."/>
            <person name="Nellist C.F."/>
            <person name="Harrison R.J."/>
            <person name="Brurberg M.B."/>
        </authorList>
    </citation>
    <scope>NUCLEOTIDE SEQUENCE [LARGE SCALE GENOMIC DNA]</scope>
    <source>
        <strain evidence="5 6">10300</strain>
    </source>
</reference>
<feature type="compositionally biased region" description="Acidic residues" evidence="1">
    <location>
        <begin position="147"/>
        <end position="175"/>
    </location>
</feature>
<evidence type="ECO:0000256" key="2">
    <source>
        <dbReference type="SAM" id="Phobius"/>
    </source>
</evidence>
<dbReference type="AlphaFoldDB" id="A0A329RJ05"/>
<feature type="transmembrane region" description="Helical" evidence="2">
    <location>
        <begin position="452"/>
        <end position="471"/>
    </location>
</feature>
<dbReference type="Proteomes" id="UP000760860">
    <property type="component" value="Unassembled WGS sequence"/>
</dbReference>
<feature type="domain" description="PiggyBac transposable element-derived protein" evidence="3">
    <location>
        <begin position="250"/>
        <end position="555"/>
    </location>
</feature>
<keyword evidence="6" id="KW-1185">Reference proteome</keyword>
<reference evidence="4" key="2">
    <citation type="submission" date="2018-05" db="EMBL/GenBank/DDBJ databases">
        <title>Effector identification in a new, highly contiguous assembly of the strawberry crown rot pathogen Phytophthora cactorum.</title>
        <authorList>
            <person name="Armitage A.D."/>
            <person name="Nellist C.F."/>
            <person name="Bates H."/>
            <person name="Vickerstaff R.J."/>
            <person name="Harrison R.J."/>
        </authorList>
    </citation>
    <scope>NUCLEOTIDE SEQUENCE</scope>
    <source>
        <strain evidence="4">P421</strain>
    </source>
</reference>
<gene>
    <name evidence="5" type="ORF">PC110_g19244</name>
    <name evidence="4" type="ORF">PC129_g13423</name>
</gene>
<feature type="region of interest" description="Disordered" evidence="1">
    <location>
        <begin position="143"/>
        <end position="175"/>
    </location>
</feature>
<protein>
    <recommendedName>
        <fullName evidence="3">PiggyBac transposable element-derived protein domain-containing protein</fullName>
    </recommendedName>
</protein>
<dbReference type="Proteomes" id="UP000251314">
    <property type="component" value="Unassembled WGS sequence"/>
</dbReference>
<evidence type="ECO:0000259" key="3">
    <source>
        <dbReference type="Pfam" id="PF13843"/>
    </source>
</evidence>
<evidence type="ECO:0000313" key="5">
    <source>
        <dbReference type="EMBL" id="RAW24331.1"/>
    </source>
</evidence>
<comment type="caution">
    <text evidence="5">The sequence shown here is derived from an EMBL/GenBank/DDBJ whole genome shotgun (WGS) entry which is preliminary data.</text>
</comment>
<dbReference type="InterPro" id="IPR029526">
    <property type="entry name" value="PGBD"/>
</dbReference>
<organism evidence="5 6">
    <name type="scientific">Phytophthora cactorum</name>
    <dbReference type="NCBI Taxonomy" id="29920"/>
    <lineage>
        <taxon>Eukaryota</taxon>
        <taxon>Sar</taxon>
        <taxon>Stramenopiles</taxon>
        <taxon>Oomycota</taxon>
        <taxon>Peronosporomycetes</taxon>
        <taxon>Peronosporales</taxon>
        <taxon>Peronosporaceae</taxon>
        <taxon>Phytophthora</taxon>
    </lineage>
</organism>